<dbReference type="SUPFAM" id="SSF53850">
    <property type="entry name" value="Periplasmic binding protein-like II"/>
    <property type="match status" value="1"/>
</dbReference>
<keyword evidence="3 5" id="KW-0732">Signal</keyword>
<feature type="signal peptide" evidence="5">
    <location>
        <begin position="1"/>
        <end position="36"/>
    </location>
</feature>
<proteinExistence type="inferred from homology"/>
<dbReference type="RefSeq" id="WP_184394145.1">
    <property type="nucleotide sequence ID" value="NZ_BAAAJD010000040.1"/>
</dbReference>
<organism evidence="7 8">
    <name type="scientific">Nocardiopsis composta</name>
    <dbReference type="NCBI Taxonomy" id="157465"/>
    <lineage>
        <taxon>Bacteria</taxon>
        <taxon>Bacillati</taxon>
        <taxon>Actinomycetota</taxon>
        <taxon>Actinomycetes</taxon>
        <taxon>Streptosporangiales</taxon>
        <taxon>Nocardiopsidaceae</taxon>
        <taxon>Nocardiopsis</taxon>
    </lineage>
</organism>
<keyword evidence="8" id="KW-1185">Reference proteome</keyword>
<dbReference type="Pfam" id="PF00497">
    <property type="entry name" value="SBP_bac_3"/>
    <property type="match status" value="1"/>
</dbReference>
<dbReference type="PANTHER" id="PTHR30085:SF6">
    <property type="entry name" value="ABC TRANSPORTER GLUTAMINE-BINDING PROTEIN GLNH"/>
    <property type="match status" value="1"/>
</dbReference>
<dbReference type="InterPro" id="IPR018313">
    <property type="entry name" value="SBP_3_CS"/>
</dbReference>
<dbReference type="CDD" id="cd13690">
    <property type="entry name" value="PBP2_GluB"/>
    <property type="match status" value="1"/>
</dbReference>
<evidence type="ECO:0000256" key="2">
    <source>
        <dbReference type="ARBA" id="ARBA00022448"/>
    </source>
</evidence>
<evidence type="ECO:0000256" key="5">
    <source>
        <dbReference type="SAM" id="SignalP"/>
    </source>
</evidence>
<gene>
    <name evidence="7" type="ORF">HDA36_004030</name>
</gene>
<evidence type="ECO:0000259" key="6">
    <source>
        <dbReference type="SMART" id="SM00062"/>
    </source>
</evidence>
<dbReference type="AlphaFoldDB" id="A0A7W8VEW7"/>
<protein>
    <submittedName>
        <fullName evidence="7">Glutamate transport system substrate-binding protein</fullName>
    </submittedName>
</protein>
<evidence type="ECO:0000256" key="3">
    <source>
        <dbReference type="ARBA" id="ARBA00022729"/>
    </source>
</evidence>
<dbReference type="Gene3D" id="3.40.190.10">
    <property type="entry name" value="Periplasmic binding protein-like II"/>
    <property type="match status" value="2"/>
</dbReference>
<sequence length="285" mass="30162">MTTDPAPRRPTLSARTAAAAALLCLAPLAGCSAVFAGTSTLLGKDSLVVGVKADQPGLGLETSEGRFEGFDVDVALYIADHLGVAEQDVEFTGVTSAQREEVITGGEVDMVVATYSITEQRKTEVNFAGPYYVAHQDILVSADEKDVDDVRDLEGMTLCQGEGSNSANRITEEKGIAAELEEEPAYGDCVDRLADGTVDAISTDDLILAGFLASDPSAFRLVNAPFTNEKYGIGIAKEDVAGCEEVNRAVTRMYQDGTAEDLLDEWFGETGLDLVTSVPQFEGCG</sequence>
<evidence type="ECO:0000256" key="1">
    <source>
        <dbReference type="ARBA" id="ARBA00010333"/>
    </source>
</evidence>
<comment type="similarity">
    <text evidence="1 4">Belongs to the bacterial solute-binding protein 3 family.</text>
</comment>
<dbReference type="InterPro" id="IPR001638">
    <property type="entry name" value="Solute-binding_3/MltF_N"/>
</dbReference>
<evidence type="ECO:0000256" key="4">
    <source>
        <dbReference type="RuleBase" id="RU003744"/>
    </source>
</evidence>
<dbReference type="GO" id="GO:0005576">
    <property type="term" value="C:extracellular region"/>
    <property type="evidence" value="ECO:0007669"/>
    <property type="project" value="TreeGrafter"/>
</dbReference>
<evidence type="ECO:0000313" key="7">
    <source>
        <dbReference type="EMBL" id="MBB5433946.1"/>
    </source>
</evidence>
<accession>A0A7W8VEW7</accession>
<feature type="domain" description="Solute-binding protein family 3/N-terminal" evidence="6">
    <location>
        <begin position="46"/>
        <end position="270"/>
    </location>
</feature>
<name>A0A7W8VEW7_9ACTN</name>
<dbReference type="GO" id="GO:0006865">
    <property type="term" value="P:amino acid transport"/>
    <property type="evidence" value="ECO:0007669"/>
    <property type="project" value="TreeGrafter"/>
</dbReference>
<dbReference type="InterPro" id="IPR051455">
    <property type="entry name" value="Bact_solute-bind_prot3"/>
</dbReference>
<evidence type="ECO:0000313" key="8">
    <source>
        <dbReference type="Proteomes" id="UP000572635"/>
    </source>
</evidence>
<feature type="chain" id="PRO_5030511137" evidence="5">
    <location>
        <begin position="37"/>
        <end position="285"/>
    </location>
</feature>
<keyword evidence="2" id="KW-0813">Transport</keyword>
<dbReference type="Proteomes" id="UP000572635">
    <property type="component" value="Unassembled WGS sequence"/>
</dbReference>
<dbReference type="PANTHER" id="PTHR30085">
    <property type="entry name" value="AMINO ACID ABC TRANSPORTER PERMEASE"/>
    <property type="match status" value="1"/>
</dbReference>
<reference evidence="7 8" key="1">
    <citation type="submission" date="2020-08" db="EMBL/GenBank/DDBJ databases">
        <title>Sequencing the genomes of 1000 actinobacteria strains.</title>
        <authorList>
            <person name="Klenk H.-P."/>
        </authorList>
    </citation>
    <scope>NUCLEOTIDE SEQUENCE [LARGE SCALE GENOMIC DNA]</scope>
    <source>
        <strain evidence="7 8">DSM 44551</strain>
    </source>
</reference>
<dbReference type="EMBL" id="JACHDB010000001">
    <property type="protein sequence ID" value="MBB5433946.1"/>
    <property type="molecule type" value="Genomic_DNA"/>
</dbReference>
<dbReference type="SMART" id="SM00062">
    <property type="entry name" value="PBPb"/>
    <property type="match status" value="1"/>
</dbReference>
<dbReference type="PROSITE" id="PS01039">
    <property type="entry name" value="SBP_BACTERIAL_3"/>
    <property type="match status" value="1"/>
</dbReference>
<dbReference type="GO" id="GO:0030288">
    <property type="term" value="C:outer membrane-bounded periplasmic space"/>
    <property type="evidence" value="ECO:0007669"/>
    <property type="project" value="TreeGrafter"/>
</dbReference>
<comment type="caution">
    <text evidence="7">The sequence shown here is derived from an EMBL/GenBank/DDBJ whole genome shotgun (WGS) entry which is preliminary data.</text>
</comment>